<sequence>MYLRQSILSAMQRYEQQAVNSSPSPGFRPRSSSASSPGYRSASPSPSPGPSSGGPGSSPLPQRRPHMASCPSSRTHSPCYSSASNGSGKSSPGFHRSRLATAEEDIDTLLYGRVEDIPCSYVTMIEDKYRRSSVARVKKLREKNRGGLTAPESSSSSESSCTSPTGPNSQSGRFSEVAKCMLEIIEDLQNQTQLPGSTPVSPPAPAPSAPTSEARGGDEATGTSQQGIWNPELMLRQGACTGIGPGPDYHVYEEIMYELTTRPRSDPGPPPLPARPDGIFRTGTTMKKPSPSQPPPQSHRPKQRSNLYSLFREPSARRDISQSLEQEFRGASPREVHPRRLPGPRSHPDQPEEEEYGFRVGT</sequence>
<organism evidence="2 3">
    <name type="scientific">Diploptera punctata</name>
    <name type="common">Pacific beetle cockroach</name>
    <dbReference type="NCBI Taxonomy" id="6984"/>
    <lineage>
        <taxon>Eukaryota</taxon>
        <taxon>Metazoa</taxon>
        <taxon>Ecdysozoa</taxon>
        <taxon>Arthropoda</taxon>
        <taxon>Hexapoda</taxon>
        <taxon>Insecta</taxon>
        <taxon>Pterygota</taxon>
        <taxon>Neoptera</taxon>
        <taxon>Polyneoptera</taxon>
        <taxon>Dictyoptera</taxon>
        <taxon>Blattodea</taxon>
        <taxon>Blaberoidea</taxon>
        <taxon>Blaberidae</taxon>
        <taxon>Diplopterinae</taxon>
        <taxon>Diploptera</taxon>
    </lineage>
</organism>
<feature type="compositionally biased region" description="Polar residues" evidence="1">
    <location>
        <begin position="70"/>
        <end position="80"/>
    </location>
</feature>
<proteinExistence type="predicted"/>
<feature type="compositionally biased region" description="Low complexity" evidence="1">
    <location>
        <begin position="21"/>
        <end position="44"/>
    </location>
</feature>
<feature type="compositionally biased region" description="Polar residues" evidence="1">
    <location>
        <begin position="161"/>
        <end position="173"/>
    </location>
</feature>
<gene>
    <name evidence="2" type="ORF">L9F63_022785</name>
</gene>
<accession>A0AAD7ZLT6</accession>
<feature type="compositionally biased region" description="Low complexity" evidence="1">
    <location>
        <begin position="81"/>
        <end position="93"/>
    </location>
</feature>
<feature type="region of interest" description="Disordered" evidence="1">
    <location>
        <begin position="130"/>
        <end position="230"/>
    </location>
</feature>
<feature type="compositionally biased region" description="Basic and acidic residues" evidence="1">
    <location>
        <begin position="314"/>
        <end position="338"/>
    </location>
</feature>
<feature type="region of interest" description="Disordered" evidence="1">
    <location>
        <begin position="260"/>
        <end position="362"/>
    </location>
</feature>
<dbReference type="Proteomes" id="UP001233999">
    <property type="component" value="Unassembled WGS sequence"/>
</dbReference>
<evidence type="ECO:0000313" key="2">
    <source>
        <dbReference type="EMBL" id="KAJ9582873.1"/>
    </source>
</evidence>
<reference evidence="2" key="2">
    <citation type="submission" date="2023-05" db="EMBL/GenBank/DDBJ databases">
        <authorList>
            <person name="Fouks B."/>
        </authorList>
    </citation>
    <scope>NUCLEOTIDE SEQUENCE</scope>
    <source>
        <strain evidence="2">Stay&amp;Tobe</strain>
        <tissue evidence="2">Testes</tissue>
    </source>
</reference>
<protein>
    <submittedName>
        <fullName evidence="2">Uncharacterized protein</fullName>
    </submittedName>
</protein>
<feature type="compositionally biased region" description="Basic residues" evidence="1">
    <location>
        <begin position="131"/>
        <end position="142"/>
    </location>
</feature>
<comment type="caution">
    <text evidence="2">The sequence shown here is derived from an EMBL/GenBank/DDBJ whole genome shotgun (WGS) entry which is preliminary data.</text>
</comment>
<evidence type="ECO:0000256" key="1">
    <source>
        <dbReference type="SAM" id="MobiDB-lite"/>
    </source>
</evidence>
<dbReference type="AlphaFoldDB" id="A0AAD7ZLT6"/>
<keyword evidence="3" id="KW-1185">Reference proteome</keyword>
<dbReference type="EMBL" id="JASPKZ010007725">
    <property type="protein sequence ID" value="KAJ9582873.1"/>
    <property type="molecule type" value="Genomic_DNA"/>
</dbReference>
<feature type="region of interest" description="Disordered" evidence="1">
    <location>
        <begin position="14"/>
        <end position="99"/>
    </location>
</feature>
<name>A0AAD7ZLT6_DIPPU</name>
<evidence type="ECO:0000313" key="3">
    <source>
        <dbReference type="Proteomes" id="UP001233999"/>
    </source>
</evidence>
<reference evidence="2" key="1">
    <citation type="journal article" date="2023" name="IScience">
        <title>Live-bearing cockroach genome reveals convergent evolutionary mechanisms linked to viviparity in insects and beyond.</title>
        <authorList>
            <person name="Fouks B."/>
            <person name="Harrison M.C."/>
            <person name="Mikhailova A.A."/>
            <person name="Marchal E."/>
            <person name="English S."/>
            <person name="Carruthers M."/>
            <person name="Jennings E.C."/>
            <person name="Chiamaka E.L."/>
            <person name="Frigard R.A."/>
            <person name="Pippel M."/>
            <person name="Attardo G.M."/>
            <person name="Benoit J.B."/>
            <person name="Bornberg-Bauer E."/>
            <person name="Tobe S.S."/>
        </authorList>
    </citation>
    <scope>NUCLEOTIDE SEQUENCE</scope>
    <source>
        <strain evidence="2">Stay&amp;Tobe</strain>
    </source>
</reference>